<reference evidence="4" key="1">
    <citation type="journal article" date="2020" name="PLoS Negl. Trop. Dis.">
        <title>High-quality nuclear genome for Sarcoptes scabiei-A critical resource for a neglected parasite.</title>
        <authorList>
            <person name="Korhonen P.K."/>
            <person name="Gasser R.B."/>
            <person name="Ma G."/>
            <person name="Wang T."/>
            <person name="Stroehlein A.J."/>
            <person name="Young N.D."/>
            <person name="Ang C.S."/>
            <person name="Fernando D.D."/>
            <person name="Lu H.C."/>
            <person name="Taylor S."/>
            <person name="Reynolds S.L."/>
            <person name="Mofiz E."/>
            <person name="Najaraj S.H."/>
            <person name="Gowda H."/>
            <person name="Madugundu A."/>
            <person name="Renuse S."/>
            <person name="Holt D."/>
            <person name="Pandey A."/>
            <person name="Papenfuss A.T."/>
            <person name="Fischer K."/>
        </authorList>
    </citation>
    <scope>NUCLEOTIDE SEQUENCE [LARGE SCALE GENOMIC DNA]</scope>
</reference>
<evidence type="ECO:0000313" key="4">
    <source>
        <dbReference type="Proteomes" id="UP000070412"/>
    </source>
</evidence>
<reference evidence="2" key="2">
    <citation type="submission" date="2020-01" db="EMBL/GenBank/DDBJ databases">
        <authorList>
            <person name="Korhonen P.K.K."/>
            <person name="Guangxu M.G."/>
            <person name="Wang T.W."/>
            <person name="Stroehlein A.J.S."/>
            <person name="Young N.D."/>
            <person name="Ang C.-S.A."/>
            <person name="Fernando D.W.F."/>
            <person name="Lu H.L."/>
            <person name="Taylor S.T."/>
            <person name="Ehtesham M.E.M."/>
            <person name="Najaraj S.H.N."/>
            <person name="Harsha G.H.G."/>
            <person name="Madugundu A.M."/>
            <person name="Renuse S.R."/>
            <person name="Holt D.H."/>
            <person name="Pandey A.P."/>
            <person name="Papenfuss A.P."/>
            <person name="Gasser R.B.G."/>
            <person name="Fischer K.F."/>
        </authorList>
    </citation>
    <scope>NUCLEOTIDE SEQUENCE</scope>
    <source>
        <strain evidence="2">SSS_KF_BRIS2020</strain>
    </source>
</reference>
<proteinExistence type="predicted"/>
<name>A0A834VFJ4_SARSC</name>
<evidence type="ECO:0000256" key="1">
    <source>
        <dbReference type="SAM" id="MobiDB-lite"/>
    </source>
</evidence>
<dbReference type="EnsemblMetazoa" id="SSS_8542s_mrna">
    <property type="protein sequence ID" value="KAF7495702.1"/>
    <property type="gene ID" value="SSS_8542"/>
</dbReference>
<dbReference type="AlphaFoldDB" id="A0A834VFJ4"/>
<dbReference type="Proteomes" id="UP000070412">
    <property type="component" value="Unassembled WGS sequence"/>
</dbReference>
<organism evidence="2">
    <name type="scientific">Sarcoptes scabiei</name>
    <name type="common">Itch mite</name>
    <name type="synonym">Acarus scabiei</name>
    <dbReference type="NCBI Taxonomy" id="52283"/>
    <lineage>
        <taxon>Eukaryota</taxon>
        <taxon>Metazoa</taxon>
        <taxon>Ecdysozoa</taxon>
        <taxon>Arthropoda</taxon>
        <taxon>Chelicerata</taxon>
        <taxon>Arachnida</taxon>
        <taxon>Acari</taxon>
        <taxon>Acariformes</taxon>
        <taxon>Sarcoptiformes</taxon>
        <taxon>Astigmata</taxon>
        <taxon>Psoroptidia</taxon>
        <taxon>Sarcoptoidea</taxon>
        <taxon>Sarcoptidae</taxon>
        <taxon>Sarcoptinae</taxon>
        <taxon>Sarcoptes</taxon>
    </lineage>
</organism>
<evidence type="ECO:0000313" key="3">
    <source>
        <dbReference type="EnsemblMetazoa" id="KAF7495702.1"/>
    </source>
</evidence>
<dbReference type="OrthoDB" id="10658435at2759"/>
<sequence>MELVSLDFLLSSLSTKTCLSSCPNCGFRLISDQSTIFQKKNLSKAIILICCGSFVCWKLIKDRNEISYIFLSIKQLIQNGMNILLSWPSTSPISSSSTSNLILVDQQNRFNQSIRDDQSNINNHLYIVNTNQINLSDSIVTNENRNFGLLVDHTDQSINDYSSLHLSPLNSIGNTTLNRLEQMLDEVAEIKLYMNDSFNELQYFNIADHTRAIDYRRLSEGELTSLSLEWDINDINFDDDNNDDKDESITADNNDEDRRLEERFSNERLVRNDNPINLNLLEEQLSTIIFNKDFEFKEEKFFRMKKQSIFLKQRLRSMISDNHQSASRLHNASPNDRSSNNFNYRTNRDSAFFEEIP</sequence>
<dbReference type="EMBL" id="WVUK01000046">
    <property type="protein sequence ID" value="KAF7495702.1"/>
    <property type="molecule type" value="Genomic_DNA"/>
</dbReference>
<protein>
    <submittedName>
        <fullName evidence="2 3">Uncharacterized protein</fullName>
    </submittedName>
</protein>
<accession>A0A834VFJ4</accession>
<evidence type="ECO:0000313" key="2">
    <source>
        <dbReference type="EMBL" id="KAF7495702.1"/>
    </source>
</evidence>
<gene>
    <name evidence="2" type="ORF">SSS_8542</name>
</gene>
<keyword evidence="4" id="KW-1185">Reference proteome</keyword>
<feature type="region of interest" description="Disordered" evidence="1">
    <location>
        <begin position="322"/>
        <end position="344"/>
    </location>
</feature>
<reference evidence="3" key="3">
    <citation type="submission" date="2022-06" db="UniProtKB">
        <authorList>
            <consortium name="EnsemblMetazoa"/>
        </authorList>
    </citation>
    <scope>IDENTIFICATION</scope>
</reference>